<sequence length="88" mass="10078">MKSCKTTGVGAKEFNQSSTAKELTELIDELSEYIKGGKDGEHQVLREAYGHLGKPSARKIRDYFNGILDDAKRYETERRRGRRKTKTK</sequence>
<name>A0A381V3Z6_9ZZZZ</name>
<dbReference type="AlphaFoldDB" id="A0A381V3Z6"/>
<reference evidence="1" key="1">
    <citation type="submission" date="2018-05" db="EMBL/GenBank/DDBJ databases">
        <authorList>
            <person name="Lanie J.A."/>
            <person name="Ng W.-L."/>
            <person name="Kazmierczak K.M."/>
            <person name="Andrzejewski T.M."/>
            <person name="Davidsen T.M."/>
            <person name="Wayne K.J."/>
            <person name="Tettelin H."/>
            <person name="Glass J.I."/>
            <person name="Rusch D."/>
            <person name="Podicherti R."/>
            <person name="Tsui H.-C.T."/>
            <person name="Winkler M.E."/>
        </authorList>
    </citation>
    <scope>NUCLEOTIDE SEQUENCE</scope>
</reference>
<protein>
    <submittedName>
        <fullName evidence="1">Uncharacterized protein</fullName>
    </submittedName>
</protein>
<accession>A0A381V3Z6</accession>
<organism evidence="1">
    <name type="scientific">marine metagenome</name>
    <dbReference type="NCBI Taxonomy" id="408172"/>
    <lineage>
        <taxon>unclassified sequences</taxon>
        <taxon>metagenomes</taxon>
        <taxon>ecological metagenomes</taxon>
    </lineage>
</organism>
<proteinExistence type="predicted"/>
<gene>
    <name evidence="1" type="ORF">METZ01_LOCUS86847</name>
</gene>
<dbReference type="EMBL" id="UINC01007555">
    <property type="protein sequence ID" value="SVA33993.1"/>
    <property type="molecule type" value="Genomic_DNA"/>
</dbReference>
<evidence type="ECO:0000313" key="1">
    <source>
        <dbReference type="EMBL" id="SVA33993.1"/>
    </source>
</evidence>